<dbReference type="EMBL" id="NXGX01000004">
    <property type="protein sequence ID" value="PKR58374.1"/>
    <property type="molecule type" value="Genomic_DNA"/>
</dbReference>
<feature type="domain" description="ABM" evidence="1">
    <location>
        <begin position="5"/>
        <end position="94"/>
    </location>
</feature>
<dbReference type="Proteomes" id="UP000233332">
    <property type="component" value="Unassembled WGS sequence"/>
</dbReference>
<dbReference type="SUPFAM" id="SSF54909">
    <property type="entry name" value="Dimeric alpha+beta barrel"/>
    <property type="match status" value="1"/>
</dbReference>
<dbReference type="AlphaFoldDB" id="A0A2N3L6B4"/>
<proteinExistence type="predicted"/>
<dbReference type="Pfam" id="PF03992">
    <property type="entry name" value="ABM"/>
    <property type="match status" value="1"/>
</dbReference>
<dbReference type="Gene3D" id="3.30.70.100">
    <property type="match status" value="1"/>
</dbReference>
<dbReference type="InterPro" id="IPR007138">
    <property type="entry name" value="ABM_dom"/>
</dbReference>
<evidence type="ECO:0000259" key="1">
    <source>
        <dbReference type="PROSITE" id="PS51725"/>
    </source>
</evidence>
<protein>
    <submittedName>
        <fullName evidence="2">Antibiotic biosynthesis monooxygenase</fullName>
    </submittedName>
</protein>
<dbReference type="PANTHER" id="PTHR33336:SF3">
    <property type="entry name" value="ABM DOMAIN-CONTAINING PROTEIN"/>
    <property type="match status" value="1"/>
</dbReference>
<evidence type="ECO:0000313" key="3">
    <source>
        <dbReference type="Proteomes" id="UP000233332"/>
    </source>
</evidence>
<name>A0A2N3L6B4_9PROT</name>
<dbReference type="InterPro" id="IPR050744">
    <property type="entry name" value="AI-2_Isomerase_LsrG"/>
</dbReference>
<keyword evidence="2" id="KW-0560">Oxidoreductase</keyword>
<comment type="caution">
    <text evidence="2">The sequence shown here is derived from an EMBL/GenBank/DDBJ whole genome shotgun (WGS) entry which is preliminary data.</text>
</comment>
<gene>
    <name evidence="2" type="ORF">COO92_11575</name>
</gene>
<sequence>MSNQLTLVVFSRAKPGMEEELGKRLLALVEPSRAEEGCISYDMHQSKDDPAVWMAYENWRSEEDLTLHFEQPYLRAFADSKDEILAEPLDVRKFSLKS</sequence>
<reference evidence="2 3" key="1">
    <citation type="submission" date="2017-09" db="EMBL/GenBank/DDBJ databases">
        <title>Biodiversity and function of Thalassospira species in the particle-attached aromatic-hydrocarbon-degrading consortia from the surface seawater of the China South Sea.</title>
        <authorList>
            <person name="Dong C."/>
            <person name="Lai Q."/>
            <person name="Shao Z."/>
        </authorList>
    </citation>
    <scope>NUCLEOTIDE SEQUENCE [LARGE SCALE GENOMIC DNA]</scope>
    <source>
        <strain evidence="2 3">139Z-12</strain>
    </source>
</reference>
<accession>A0A2N3L6B4</accession>
<dbReference type="PANTHER" id="PTHR33336">
    <property type="entry name" value="QUINOL MONOOXYGENASE YGIN-RELATED"/>
    <property type="match status" value="1"/>
</dbReference>
<keyword evidence="3" id="KW-1185">Reference proteome</keyword>
<keyword evidence="2" id="KW-0503">Monooxygenase</keyword>
<organism evidence="2 3">
    <name type="scientific">Thalassospira lohafexi</name>
    <dbReference type="NCBI Taxonomy" id="744227"/>
    <lineage>
        <taxon>Bacteria</taxon>
        <taxon>Pseudomonadati</taxon>
        <taxon>Pseudomonadota</taxon>
        <taxon>Alphaproteobacteria</taxon>
        <taxon>Rhodospirillales</taxon>
        <taxon>Thalassospiraceae</taxon>
        <taxon>Thalassospira</taxon>
    </lineage>
</organism>
<dbReference type="PROSITE" id="PS51725">
    <property type="entry name" value="ABM"/>
    <property type="match status" value="1"/>
</dbReference>
<evidence type="ECO:0000313" key="2">
    <source>
        <dbReference type="EMBL" id="PKR58374.1"/>
    </source>
</evidence>
<dbReference type="InterPro" id="IPR011008">
    <property type="entry name" value="Dimeric_a/b-barrel"/>
</dbReference>
<dbReference type="RefSeq" id="WP_101302244.1">
    <property type="nucleotide sequence ID" value="NZ_NXGX01000004.1"/>
</dbReference>
<dbReference type="GO" id="GO:0004497">
    <property type="term" value="F:monooxygenase activity"/>
    <property type="evidence" value="ECO:0007669"/>
    <property type="project" value="UniProtKB-KW"/>
</dbReference>